<protein>
    <recommendedName>
        <fullName evidence="3">Glycine zipper domain-containing protein</fullName>
    </recommendedName>
</protein>
<dbReference type="AlphaFoldDB" id="A0AAU7JDC2"/>
<evidence type="ECO:0000256" key="1">
    <source>
        <dbReference type="SAM" id="SignalP"/>
    </source>
</evidence>
<evidence type="ECO:0000313" key="2">
    <source>
        <dbReference type="EMBL" id="XBO38371.1"/>
    </source>
</evidence>
<dbReference type="EMBL" id="CP157484">
    <property type="protein sequence ID" value="XBO38371.1"/>
    <property type="molecule type" value="Genomic_DNA"/>
</dbReference>
<feature type="chain" id="PRO_5043873755" description="Glycine zipper domain-containing protein" evidence="1">
    <location>
        <begin position="22"/>
        <end position="107"/>
    </location>
</feature>
<organism evidence="2">
    <name type="scientific">Alsobacter sp. KACC 23698</name>
    <dbReference type="NCBI Taxonomy" id="3149229"/>
    <lineage>
        <taxon>Bacteria</taxon>
        <taxon>Pseudomonadati</taxon>
        <taxon>Pseudomonadota</taxon>
        <taxon>Alphaproteobacteria</taxon>
        <taxon>Hyphomicrobiales</taxon>
        <taxon>Alsobacteraceae</taxon>
        <taxon>Alsobacter</taxon>
    </lineage>
</organism>
<proteinExistence type="predicted"/>
<evidence type="ECO:0008006" key="3">
    <source>
        <dbReference type="Google" id="ProtNLM"/>
    </source>
</evidence>
<feature type="signal peptide" evidence="1">
    <location>
        <begin position="1"/>
        <end position="21"/>
    </location>
</feature>
<dbReference type="RefSeq" id="WP_406855211.1">
    <property type="nucleotide sequence ID" value="NZ_CP157484.1"/>
</dbReference>
<name>A0AAU7JDC2_9HYPH</name>
<keyword evidence="1" id="KW-0732">Signal</keyword>
<sequence>MRTIIIAAAALAAVFAAPAYADDSGAAAGVATGAIAGGVVGGPVGAAVGAGVGGVVGGAATGPNRDKVIVEQRGPVETGTVSNCASKTVQKQNSFGDTKTTTTQSCD</sequence>
<reference evidence="2" key="1">
    <citation type="submission" date="2024-05" db="EMBL/GenBank/DDBJ databases">
        <authorList>
            <person name="Kim S."/>
            <person name="Heo J."/>
            <person name="Choi H."/>
            <person name="Choi Y."/>
            <person name="Kwon S.-W."/>
            <person name="Kim Y."/>
        </authorList>
    </citation>
    <scope>NUCLEOTIDE SEQUENCE</scope>
    <source>
        <strain evidence="2">KACC 23698</strain>
    </source>
</reference>
<accession>A0AAU7JDC2</accession>
<gene>
    <name evidence="2" type="ORF">ABEG18_22120</name>
</gene>